<organism evidence="7 8">
    <name type="scientific">Methylocella silvestris</name>
    <dbReference type="NCBI Taxonomy" id="199596"/>
    <lineage>
        <taxon>Bacteria</taxon>
        <taxon>Pseudomonadati</taxon>
        <taxon>Pseudomonadota</taxon>
        <taxon>Alphaproteobacteria</taxon>
        <taxon>Hyphomicrobiales</taxon>
        <taxon>Beijerinckiaceae</taxon>
        <taxon>Methylocella</taxon>
    </lineage>
</organism>
<dbReference type="Gene3D" id="1.10.760.10">
    <property type="entry name" value="Cytochrome c-like domain"/>
    <property type="match status" value="1"/>
</dbReference>
<dbReference type="AlphaFoldDB" id="A0A2J7TKH5"/>
<dbReference type="OrthoDB" id="9779283at2"/>
<dbReference type="InterPro" id="IPR051459">
    <property type="entry name" value="Cytochrome_c-type_DH"/>
</dbReference>
<dbReference type="PROSITE" id="PS51007">
    <property type="entry name" value="CYTC"/>
    <property type="match status" value="1"/>
</dbReference>
<evidence type="ECO:0000259" key="6">
    <source>
        <dbReference type="PROSITE" id="PS51007"/>
    </source>
</evidence>
<dbReference type="RefSeq" id="WP_102842469.1">
    <property type="nucleotide sequence ID" value="NZ_PDZR01000002.1"/>
</dbReference>
<dbReference type="GO" id="GO:0046872">
    <property type="term" value="F:metal ion binding"/>
    <property type="evidence" value="ECO:0007669"/>
    <property type="project" value="UniProtKB-KW"/>
</dbReference>
<dbReference type="GO" id="GO:0020037">
    <property type="term" value="F:heme binding"/>
    <property type="evidence" value="ECO:0007669"/>
    <property type="project" value="InterPro"/>
</dbReference>
<dbReference type="PANTHER" id="PTHR35008:SF8">
    <property type="entry name" value="ALCOHOL DEHYDROGENASE CYTOCHROME C SUBUNIT"/>
    <property type="match status" value="1"/>
</dbReference>
<dbReference type="SUPFAM" id="SSF46626">
    <property type="entry name" value="Cytochrome c"/>
    <property type="match status" value="1"/>
</dbReference>
<name>A0A2J7TKH5_METSI</name>
<evidence type="ECO:0000256" key="3">
    <source>
        <dbReference type="ARBA" id="ARBA00023004"/>
    </source>
</evidence>
<proteinExistence type="predicted"/>
<evidence type="ECO:0000256" key="5">
    <source>
        <dbReference type="SAM" id="SignalP"/>
    </source>
</evidence>
<feature type="chain" id="PRO_5014362592" evidence="5">
    <location>
        <begin position="21"/>
        <end position="191"/>
    </location>
</feature>
<dbReference type="EMBL" id="PDZR01000002">
    <property type="protein sequence ID" value="PNG27272.1"/>
    <property type="molecule type" value="Genomic_DNA"/>
</dbReference>
<keyword evidence="3 4" id="KW-0408">Iron</keyword>
<keyword evidence="5" id="KW-0732">Signal</keyword>
<dbReference type="Proteomes" id="UP000236286">
    <property type="component" value="Unassembled WGS sequence"/>
</dbReference>
<accession>A0A2J7TKH5</accession>
<gene>
    <name evidence="7" type="ORF">CR492_04125</name>
</gene>
<comment type="caution">
    <text evidence="7">The sequence shown here is derived from an EMBL/GenBank/DDBJ whole genome shotgun (WGS) entry which is preliminary data.</text>
</comment>
<feature type="domain" description="Cytochrome c" evidence="6">
    <location>
        <begin position="62"/>
        <end position="154"/>
    </location>
</feature>
<sequence length="191" mass="20025">MFTPNAARLALILIASLAGAATGSAQTAGDTRLNLGAPLPADQLAGYFAIPPDGRGLPQGSGDAKAGRVVFAEKCAVCHGDKLEGNPQPGFGGDKLVGGRGSLATDKPVKTTESYWPYATTLFDYIKRAMPFNAPGSLTNDEVYAVVAFILAEGHIIGPDDKINAAELPKVKMPNRDGFIPDPRPELSLYK</sequence>
<evidence type="ECO:0000256" key="1">
    <source>
        <dbReference type="ARBA" id="ARBA00022617"/>
    </source>
</evidence>
<dbReference type="InterPro" id="IPR036909">
    <property type="entry name" value="Cyt_c-like_dom_sf"/>
</dbReference>
<dbReference type="GO" id="GO:0009055">
    <property type="term" value="F:electron transfer activity"/>
    <property type="evidence" value="ECO:0007669"/>
    <property type="project" value="InterPro"/>
</dbReference>
<evidence type="ECO:0000313" key="8">
    <source>
        <dbReference type="Proteomes" id="UP000236286"/>
    </source>
</evidence>
<protein>
    <submittedName>
        <fullName evidence="7">Cytochrome C</fullName>
    </submittedName>
</protein>
<dbReference type="InterPro" id="IPR009056">
    <property type="entry name" value="Cyt_c-like_dom"/>
</dbReference>
<keyword evidence="2 4" id="KW-0479">Metal-binding</keyword>
<dbReference type="PANTHER" id="PTHR35008">
    <property type="entry name" value="BLL4482 PROTEIN-RELATED"/>
    <property type="match status" value="1"/>
</dbReference>
<evidence type="ECO:0000256" key="2">
    <source>
        <dbReference type="ARBA" id="ARBA00022723"/>
    </source>
</evidence>
<dbReference type="Pfam" id="PF13442">
    <property type="entry name" value="Cytochrome_CBB3"/>
    <property type="match status" value="1"/>
</dbReference>
<reference evidence="7 8" key="1">
    <citation type="submission" date="2017-10" db="EMBL/GenBank/DDBJ databases">
        <title>Genome announcement of Methylocella silvestris TVC from permafrost.</title>
        <authorList>
            <person name="Wang J."/>
            <person name="Geng K."/>
            <person name="Ul-Haque F."/>
            <person name="Crombie A.T."/>
            <person name="Street L.E."/>
            <person name="Wookey P.A."/>
            <person name="Murrell J.C."/>
            <person name="Pratscher J."/>
        </authorList>
    </citation>
    <scope>NUCLEOTIDE SEQUENCE [LARGE SCALE GENOMIC DNA]</scope>
    <source>
        <strain evidence="7 8">TVC</strain>
    </source>
</reference>
<evidence type="ECO:0000313" key="7">
    <source>
        <dbReference type="EMBL" id="PNG27272.1"/>
    </source>
</evidence>
<feature type="signal peptide" evidence="5">
    <location>
        <begin position="1"/>
        <end position="20"/>
    </location>
</feature>
<keyword evidence="1 4" id="KW-0349">Heme</keyword>
<evidence type="ECO:0000256" key="4">
    <source>
        <dbReference type="PROSITE-ProRule" id="PRU00433"/>
    </source>
</evidence>